<dbReference type="HOGENOM" id="CLU_3329750_0_0_5"/>
<dbReference type="Proteomes" id="UP000007058">
    <property type="component" value="Chromosome"/>
</dbReference>
<gene>
    <name evidence="1" type="ordered locus">amb0645</name>
</gene>
<dbReference type="STRING" id="342108.amb0645"/>
<proteinExistence type="predicted"/>
<dbReference type="AlphaFoldDB" id="Q2W9M6"/>
<organism evidence="1 2">
    <name type="scientific">Paramagnetospirillum magneticum (strain ATCC 700264 / AMB-1)</name>
    <name type="common">Magnetospirillum magneticum</name>
    <dbReference type="NCBI Taxonomy" id="342108"/>
    <lineage>
        <taxon>Bacteria</taxon>
        <taxon>Pseudomonadati</taxon>
        <taxon>Pseudomonadota</taxon>
        <taxon>Alphaproteobacteria</taxon>
        <taxon>Rhodospirillales</taxon>
        <taxon>Magnetospirillaceae</taxon>
        <taxon>Paramagnetospirillum</taxon>
    </lineage>
</organism>
<keyword evidence="2" id="KW-1185">Reference proteome</keyword>
<name>Q2W9M6_PARM1</name>
<dbReference type="EMBL" id="AP007255">
    <property type="protein sequence ID" value="BAE49449.1"/>
    <property type="molecule type" value="Genomic_DNA"/>
</dbReference>
<dbReference type="KEGG" id="mag:amb0645"/>
<protein>
    <submittedName>
        <fullName evidence="1">Uncharacterized protein</fullName>
    </submittedName>
</protein>
<evidence type="ECO:0000313" key="1">
    <source>
        <dbReference type="EMBL" id="BAE49449.1"/>
    </source>
</evidence>
<accession>Q2W9M6</accession>
<reference evidence="1 2" key="1">
    <citation type="journal article" date="2005" name="DNA Res.">
        <title>Complete genome sequence of the facultative anaerobic magnetotactic bacterium Magnetospirillum sp. strain AMB-1.</title>
        <authorList>
            <person name="Matsunaga T."/>
            <person name="Okamura Y."/>
            <person name="Fukuda Y."/>
            <person name="Wahyudi A.T."/>
            <person name="Murase Y."/>
            <person name="Takeyama H."/>
        </authorList>
    </citation>
    <scope>NUCLEOTIDE SEQUENCE [LARGE SCALE GENOMIC DNA]</scope>
    <source>
        <strain evidence="2">ATCC 700264 / AMB-1</strain>
    </source>
</reference>
<evidence type="ECO:0000313" key="2">
    <source>
        <dbReference type="Proteomes" id="UP000007058"/>
    </source>
</evidence>
<sequence>MMSWLGVGRCMLQWNMRGRPRMSTLGANAPLFSAGFDT</sequence>